<accession>A0ABQ9KCY2</accession>
<evidence type="ECO:0000256" key="2">
    <source>
        <dbReference type="ARBA" id="ARBA00012513"/>
    </source>
</evidence>
<dbReference type="InterPro" id="IPR011009">
    <property type="entry name" value="Kinase-like_dom_sf"/>
</dbReference>
<protein>
    <recommendedName>
        <fullName evidence="2">non-specific serine/threonine protein kinase</fullName>
        <ecNumber evidence="2">2.7.11.1</ecNumber>
    </recommendedName>
</protein>
<evidence type="ECO:0000256" key="9">
    <source>
        <dbReference type="ARBA" id="ARBA00022840"/>
    </source>
</evidence>
<dbReference type="EMBL" id="JARPOI010000019">
    <property type="protein sequence ID" value="KAJ9132747.1"/>
    <property type="molecule type" value="Genomic_DNA"/>
</dbReference>
<evidence type="ECO:0000256" key="8">
    <source>
        <dbReference type="ARBA" id="ARBA00022777"/>
    </source>
</evidence>
<evidence type="ECO:0000313" key="16">
    <source>
        <dbReference type="Proteomes" id="UP001174677"/>
    </source>
</evidence>
<reference evidence="15 16" key="1">
    <citation type="journal article" date="2023" name="Plant Biotechnol. J.">
        <title>Chromosome-level wild Hevea brasiliensis genome provides new tools for genomic-assisted breeding and valuable loci to elevate rubber yield.</title>
        <authorList>
            <person name="Cheng H."/>
            <person name="Song X."/>
            <person name="Hu Y."/>
            <person name="Wu T."/>
            <person name="Yang Q."/>
            <person name="An Z."/>
            <person name="Feng S."/>
            <person name="Deng Z."/>
            <person name="Wu W."/>
            <person name="Zeng X."/>
            <person name="Tu M."/>
            <person name="Wang X."/>
            <person name="Huang H."/>
        </authorList>
    </citation>
    <scope>NUCLEOTIDE SEQUENCE [LARGE SCALE GENOMIC DNA]</scope>
    <source>
        <strain evidence="15">MT/VB/25A 57/8</strain>
    </source>
</reference>
<keyword evidence="6" id="KW-0812">Transmembrane</keyword>
<proteinExistence type="predicted"/>
<evidence type="ECO:0000256" key="4">
    <source>
        <dbReference type="ARBA" id="ARBA00022527"/>
    </source>
</evidence>
<dbReference type="InterPro" id="IPR047117">
    <property type="entry name" value="PERK1-13-like"/>
</dbReference>
<dbReference type="PROSITE" id="PS50011">
    <property type="entry name" value="PROTEIN_KINASE_DOM"/>
    <property type="match status" value="1"/>
</dbReference>
<dbReference type="SUPFAM" id="SSF56112">
    <property type="entry name" value="Protein kinase-like (PK-like)"/>
    <property type="match status" value="1"/>
</dbReference>
<dbReference type="EC" id="2.7.11.1" evidence="2"/>
<keyword evidence="8" id="KW-0418">Kinase</keyword>
<comment type="caution">
    <text evidence="15">The sequence shown here is derived from an EMBL/GenBank/DDBJ whole genome shotgun (WGS) entry which is preliminary data.</text>
</comment>
<evidence type="ECO:0000256" key="3">
    <source>
        <dbReference type="ARBA" id="ARBA00022475"/>
    </source>
</evidence>
<dbReference type="InterPro" id="IPR000719">
    <property type="entry name" value="Prot_kinase_dom"/>
</dbReference>
<dbReference type="PANTHER" id="PTHR47982">
    <property type="entry name" value="PROLINE-RICH RECEPTOR-LIKE PROTEIN KINASE PERK4"/>
    <property type="match status" value="1"/>
</dbReference>
<evidence type="ECO:0000256" key="13">
    <source>
        <dbReference type="ARBA" id="ARBA00048679"/>
    </source>
</evidence>
<evidence type="ECO:0000256" key="5">
    <source>
        <dbReference type="ARBA" id="ARBA00022679"/>
    </source>
</evidence>
<keyword evidence="5" id="KW-0808">Transferase</keyword>
<organism evidence="15 16">
    <name type="scientific">Hevea brasiliensis</name>
    <name type="common">Para rubber tree</name>
    <name type="synonym">Siphonia brasiliensis</name>
    <dbReference type="NCBI Taxonomy" id="3981"/>
    <lineage>
        <taxon>Eukaryota</taxon>
        <taxon>Viridiplantae</taxon>
        <taxon>Streptophyta</taxon>
        <taxon>Embryophyta</taxon>
        <taxon>Tracheophyta</taxon>
        <taxon>Spermatophyta</taxon>
        <taxon>Magnoliopsida</taxon>
        <taxon>eudicotyledons</taxon>
        <taxon>Gunneridae</taxon>
        <taxon>Pentapetalae</taxon>
        <taxon>rosids</taxon>
        <taxon>fabids</taxon>
        <taxon>Malpighiales</taxon>
        <taxon>Euphorbiaceae</taxon>
        <taxon>Crotonoideae</taxon>
        <taxon>Micrandreae</taxon>
        <taxon>Hevea</taxon>
    </lineage>
</organism>
<dbReference type="Gene3D" id="3.30.200.20">
    <property type="entry name" value="Phosphorylase Kinase, domain 1"/>
    <property type="match status" value="1"/>
</dbReference>
<keyword evidence="4" id="KW-0723">Serine/threonine-protein kinase</keyword>
<feature type="domain" description="Protein kinase" evidence="14">
    <location>
        <begin position="26"/>
        <end position="116"/>
    </location>
</feature>
<keyword evidence="9" id="KW-0067">ATP-binding</keyword>
<sequence length="116" mass="13562">MHVPLKNQEFELKKYSFEQLALATCKFLNNFLLSHGFGQVYREKLEGKVIAIKKLKLYRIKLDDNEFEVLSSVCHPNIVKLDGYCNQGAYYRLHVLEYVSNKSLRSHLYGKSFLSL</sequence>
<comment type="catalytic activity">
    <reaction evidence="12">
        <text>L-threonyl-[protein] + ATP = O-phospho-L-threonyl-[protein] + ADP + H(+)</text>
        <dbReference type="Rhea" id="RHEA:46608"/>
        <dbReference type="Rhea" id="RHEA-COMP:11060"/>
        <dbReference type="Rhea" id="RHEA-COMP:11605"/>
        <dbReference type="ChEBI" id="CHEBI:15378"/>
        <dbReference type="ChEBI" id="CHEBI:30013"/>
        <dbReference type="ChEBI" id="CHEBI:30616"/>
        <dbReference type="ChEBI" id="CHEBI:61977"/>
        <dbReference type="ChEBI" id="CHEBI:456216"/>
        <dbReference type="EC" id="2.7.11.1"/>
    </reaction>
</comment>
<keyword evidence="7" id="KW-0547">Nucleotide-binding</keyword>
<keyword evidence="16" id="KW-1185">Reference proteome</keyword>
<dbReference type="Pfam" id="PF00069">
    <property type="entry name" value="Pkinase"/>
    <property type="match status" value="1"/>
</dbReference>
<name>A0ABQ9KCY2_HEVBR</name>
<evidence type="ECO:0000256" key="7">
    <source>
        <dbReference type="ARBA" id="ARBA00022741"/>
    </source>
</evidence>
<evidence type="ECO:0000313" key="15">
    <source>
        <dbReference type="EMBL" id="KAJ9132747.1"/>
    </source>
</evidence>
<keyword evidence="11" id="KW-0472">Membrane</keyword>
<evidence type="ECO:0000256" key="6">
    <source>
        <dbReference type="ARBA" id="ARBA00022692"/>
    </source>
</evidence>
<evidence type="ECO:0000259" key="14">
    <source>
        <dbReference type="PROSITE" id="PS50011"/>
    </source>
</evidence>
<evidence type="ECO:0000256" key="10">
    <source>
        <dbReference type="ARBA" id="ARBA00022989"/>
    </source>
</evidence>
<comment type="catalytic activity">
    <reaction evidence="13">
        <text>L-seryl-[protein] + ATP = O-phospho-L-seryl-[protein] + ADP + H(+)</text>
        <dbReference type="Rhea" id="RHEA:17989"/>
        <dbReference type="Rhea" id="RHEA-COMP:9863"/>
        <dbReference type="Rhea" id="RHEA-COMP:11604"/>
        <dbReference type="ChEBI" id="CHEBI:15378"/>
        <dbReference type="ChEBI" id="CHEBI:29999"/>
        <dbReference type="ChEBI" id="CHEBI:30616"/>
        <dbReference type="ChEBI" id="CHEBI:83421"/>
        <dbReference type="ChEBI" id="CHEBI:456216"/>
        <dbReference type="EC" id="2.7.11.1"/>
    </reaction>
</comment>
<evidence type="ECO:0000256" key="11">
    <source>
        <dbReference type="ARBA" id="ARBA00023136"/>
    </source>
</evidence>
<keyword evidence="3" id="KW-1003">Cell membrane</keyword>
<dbReference type="PANTHER" id="PTHR47982:SF40">
    <property type="entry name" value="NON-SPECIFIC SERINE_THREONINE PROTEIN KINASE"/>
    <property type="match status" value="1"/>
</dbReference>
<comment type="subcellular location">
    <subcellularLocation>
        <location evidence="1">Cell membrane</location>
        <topology evidence="1">Single-pass membrane protein</topology>
    </subcellularLocation>
</comment>
<evidence type="ECO:0000256" key="1">
    <source>
        <dbReference type="ARBA" id="ARBA00004162"/>
    </source>
</evidence>
<dbReference type="Proteomes" id="UP001174677">
    <property type="component" value="Unassembled WGS sequence"/>
</dbReference>
<gene>
    <name evidence="15" type="ORF">P3X46_033584</name>
</gene>
<keyword evidence="10" id="KW-1133">Transmembrane helix</keyword>
<evidence type="ECO:0000256" key="12">
    <source>
        <dbReference type="ARBA" id="ARBA00047899"/>
    </source>
</evidence>